<comment type="cofactor">
    <cofactor evidence="1 6">
        <name>heme</name>
        <dbReference type="ChEBI" id="CHEBI:30413"/>
    </cofactor>
</comment>
<accession>A0A423VPJ6</accession>
<dbReference type="GO" id="GO:0016705">
    <property type="term" value="F:oxidoreductase activity, acting on paired donors, with incorporation or reduction of molecular oxygen"/>
    <property type="evidence" value="ECO:0007669"/>
    <property type="project" value="InterPro"/>
</dbReference>
<keyword evidence="3 6" id="KW-0479">Metal-binding</keyword>
<dbReference type="GO" id="GO:0004497">
    <property type="term" value="F:monooxygenase activity"/>
    <property type="evidence" value="ECO:0007669"/>
    <property type="project" value="UniProtKB-KW"/>
</dbReference>
<evidence type="ECO:0000256" key="1">
    <source>
        <dbReference type="ARBA" id="ARBA00001971"/>
    </source>
</evidence>
<evidence type="ECO:0008006" key="9">
    <source>
        <dbReference type="Google" id="ProtNLM"/>
    </source>
</evidence>
<dbReference type="OrthoDB" id="3366823at2759"/>
<dbReference type="STRING" id="252740.A0A423VPJ6"/>
<dbReference type="GO" id="GO:0020037">
    <property type="term" value="F:heme binding"/>
    <property type="evidence" value="ECO:0007669"/>
    <property type="project" value="InterPro"/>
</dbReference>
<dbReference type="AlphaFoldDB" id="A0A423VPJ6"/>
<dbReference type="InterPro" id="IPR036396">
    <property type="entry name" value="Cyt_P450_sf"/>
</dbReference>
<dbReference type="Proteomes" id="UP000284375">
    <property type="component" value="Unassembled WGS sequence"/>
</dbReference>
<evidence type="ECO:0000256" key="3">
    <source>
        <dbReference type="ARBA" id="ARBA00022723"/>
    </source>
</evidence>
<dbReference type="Pfam" id="PF00067">
    <property type="entry name" value="p450"/>
    <property type="match status" value="1"/>
</dbReference>
<reference evidence="7 8" key="1">
    <citation type="submission" date="2015-09" db="EMBL/GenBank/DDBJ databases">
        <title>Host preference determinants of Valsa canker pathogens revealed by comparative genomics.</title>
        <authorList>
            <person name="Yin Z."/>
            <person name="Huang L."/>
        </authorList>
    </citation>
    <scope>NUCLEOTIDE SEQUENCE [LARGE SCALE GENOMIC DNA]</scope>
    <source>
        <strain evidence="7 8">YSFL</strain>
    </source>
</reference>
<dbReference type="EMBL" id="LJZO01000035">
    <property type="protein sequence ID" value="ROV92939.1"/>
    <property type="molecule type" value="Genomic_DNA"/>
</dbReference>
<keyword evidence="4 6" id="KW-0408">Iron</keyword>
<evidence type="ECO:0000256" key="5">
    <source>
        <dbReference type="ARBA" id="ARBA00023033"/>
    </source>
</evidence>
<dbReference type="PANTHER" id="PTHR47582:SF1">
    <property type="entry name" value="P450, PUTATIVE (EUROFUNG)-RELATED"/>
    <property type="match status" value="1"/>
</dbReference>
<dbReference type="PANTHER" id="PTHR47582">
    <property type="entry name" value="P450, PUTATIVE (EUROFUNG)-RELATED"/>
    <property type="match status" value="1"/>
</dbReference>
<dbReference type="Gene3D" id="1.10.630.10">
    <property type="entry name" value="Cytochrome P450"/>
    <property type="match status" value="1"/>
</dbReference>
<name>A0A423VPJ6_CYTCH</name>
<evidence type="ECO:0000256" key="4">
    <source>
        <dbReference type="ARBA" id="ARBA00023004"/>
    </source>
</evidence>
<evidence type="ECO:0000313" key="8">
    <source>
        <dbReference type="Proteomes" id="UP000284375"/>
    </source>
</evidence>
<keyword evidence="8" id="KW-1185">Reference proteome</keyword>
<feature type="binding site" description="axial binding residue" evidence="6">
    <location>
        <position position="440"/>
    </location>
    <ligand>
        <name>heme</name>
        <dbReference type="ChEBI" id="CHEBI:30413"/>
    </ligand>
    <ligandPart>
        <name>Fe</name>
        <dbReference type="ChEBI" id="CHEBI:18248"/>
    </ligandPart>
</feature>
<dbReference type="InterPro" id="IPR001128">
    <property type="entry name" value="Cyt_P450"/>
</dbReference>
<dbReference type="CDD" id="cd11040">
    <property type="entry name" value="CYP7_CYP8-like"/>
    <property type="match status" value="1"/>
</dbReference>
<keyword evidence="6" id="KW-0349">Heme</keyword>
<evidence type="ECO:0000256" key="6">
    <source>
        <dbReference type="PIRSR" id="PIRSR602403-1"/>
    </source>
</evidence>
<organism evidence="7 8">
    <name type="scientific">Cytospora chrysosperma</name>
    <name type="common">Cytospora canker fungus</name>
    <name type="synonym">Sphaeria chrysosperma</name>
    <dbReference type="NCBI Taxonomy" id="252740"/>
    <lineage>
        <taxon>Eukaryota</taxon>
        <taxon>Fungi</taxon>
        <taxon>Dikarya</taxon>
        <taxon>Ascomycota</taxon>
        <taxon>Pezizomycotina</taxon>
        <taxon>Sordariomycetes</taxon>
        <taxon>Sordariomycetidae</taxon>
        <taxon>Diaporthales</taxon>
        <taxon>Cytosporaceae</taxon>
        <taxon>Cytospora</taxon>
    </lineage>
</organism>
<dbReference type="GO" id="GO:0005506">
    <property type="term" value="F:iron ion binding"/>
    <property type="evidence" value="ECO:0007669"/>
    <property type="project" value="InterPro"/>
</dbReference>
<gene>
    <name evidence="7" type="ORF">VSDG_06343</name>
</gene>
<dbReference type="InterPro" id="IPR053007">
    <property type="entry name" value="CYP450_monoxygenase_sec-met"/>
</dbReference>
<evidence type="ECO:0000313" key="7">
    <source>
        <dbReference type="EMBL" id="ROV92939.1"/>
    </source>
</evidence>
<comment type="caution">
    <text evidence="7">The sequence shown here is derived from an EMBL/GenBank/DDBJ whole genome shotgun (WGS) entry which is preliminary data.</text>
</comment>
<protein>
    <recommendedName>
        <fullName evidence="9">Cytochrome P450</fullName>
    </recommendedName>
</protein>
<dbReference type="InterPro" id="IPR002403">
    <property type="entry name" value="Cyt_P450_E_grp-IV"/>
</dbReference>
<proteinExistence type="inferred from homology"/>
<evidence type="ECO:0000256" key="2">
    <source>
        <dbReference type="ARBA" id="ARBA00010617"/>
    </source>
</evidence>
<keyword evidence="5" id="KW-0503">Monooxygenase</keyword>
<comment type="similarity">
    <text evidence="2">Belongs to the cytochrome P450 family.</text>
</comment>
<sequence>MGSILIGGLVGLAATYVFFRALLHFTQAENEPPAVSTSLPFIGPIIAMARQKSRFHTHLRDKLGFPIYTLRLPGSRMYVVSSPRLIPAVQKLYKTISFAAIEAATVANIFLVSKKGYKVIAHGLMEDSSYTGTFAAAIHPALKPGANLDHMNRVAARHIAASLDELQAGGGKETNLFEWVRDEIILATSDAVYGPHNPFRDPEVLQSWYEFEPQIMMFAIGLFPRLLARKAFKARQRLTDAFMKYMKARQHEQGSALVQARYQHSSSFGITPEDIAGVEVGGAFAVLGSTAPACFWLIYHLFSDPVVLEECRAEVLALVHDHQGISSIDVTSIKSKCPILLSTLQEVLRFRHISVSARVVLQDEKSLDGRYQLKKGSTLMIPVTVMHSDPESWGQTASVFDHRRFLSTGSNQDTPAAKGGTAKPIPRTAYRPFGGGHVLCPGRHFATTEILAFAALVVLRFDINPVAGGKWKDATIENSSLVAALPTPDDPIRVKISPREQSRAWRVELVESDYAVAIASEDISN</sequence>
<dbReference type="SUPFAM" id="SSF48264">
    <property type="entry name" value="Cytochrome P450"/>
    <property type="match status" value="1"/>
</dbReference>
<dbReference type="PRINTS" id="PR00465">
    <property type="entry name" value="EP450IV"/>
</dbReference>
<keyword evidence="5" id="KW-0560">Oxidoreductase</keyword>